<proteinExistence type="predicted"/>
<feature type="compositionally biased region" description="Polar residues" evidence="1">
    <location>
        <begin position="262"/>
        <end position="273"/>
    </location>
</feature>
<gene>
    <name evidence="2" type="ORF">TRFO_13455</name>
</gene>
<dbReference type="Proteomes" id="UP000179807">
    <property type="component" value="Unassembled WGS sequence"/>
</dbReference>
<feature type="compositionally biased region" description="Polar residues" evidence="1">
    <location>
        <begin position="303"/>
        <end position="319"/>
    </location>
</feature>
<dbReference type="EMBL" id="MLAK01000145">
    <property type="protein sequence ID" value="OHT16128.1"/>
    <property type="molecule type" value="Genomic_DNA"/>
</dbReference>
<comment type="caution">
    <text evidence="2">The sequence shown here is derived from an EMBL/GenBank/DDBJ whole genome shotgun (WGS) entry which is preliminary data.</text>
</comment>
<evidence type="ECO:0000256" key="1">
    <source>
        <dbReference type="SAM" id="MobiDB-lite"/>
    </source>
</evidence>
<name>A0A1J4KZ38_9EUKA</name>
<evidence type="ECO:0000313" key="2">
    <source>
        <dbReference type="EMBL" id="OHT16128.1"/>
    </source>
</evidence>
<evidence type="ECO:0000313" key="3">
    <source>
        <dbReference type="Proteomes" id="UP000179807"/>
    </source>
</evidence>
<dbReference type="VEuPathDB" id="TrichDB:TRFO_13455"/>
<feature type="compositionally biased region" description="Low complexity" evidence="1">
    <location>
        <begin position="216"/>
        <end position="243"/>
    </location>
</feature>
<sequence length="458" mass="50233">MSPDKMTKENKETAKWLSTIIHSDYIHSSLQLKLAQSIQYSFDKLITDDIKKTVSSVKVVKTSFPNPSFTTVKTVDSEGTIVSTLSIDFSSAVTIDTKITLAATNKTIKSVATVSTVSPTVRITIPHEVGLIKIEFFSGADSKITFQSEENVSQLKSLEAVLSQAIKHITLEFDVDTVPEEPTQPESPTKPAKTEKEEVPVIDERGIKLNDEEDQASPNQQQSSKPASPKASPSPKSDNVQPKQPSPKQPQPSQSESVKVENVTNQTQNAKENSSSSSDSSDDEEVVTSSISMTRRTILVNDENGQASQSTRQVSPVQNGTFTQIVQSADGQSLSAVRTSSNHEQSSSQNQNHSVVEAEDGSKLTNVYAQASSHVRDEANLHAVHAEEGENYRMMMQLKASQMHQEDHDVQHNTSVQEDENGILITHETIMTTTIEHVEETHVQTVIQQQVTSSQLPQ</sequence>
<accession>A0A1J4KZ38</accession>
<dbReference type="GeneID" id="94831963"/>
<reference evidence="2" key="1">
    <citation type="submission" date="2016-10" db="EMBL/GenBank/DDBJ databases">
        <authorList>
            <person name="Benchimol M."/>
            <person name="Almeida L.G."/>
            <person name="Vasconcelos A.T."/>
            <person name="Perreira-Neves A."/>
            <person name="Rosa I.A."/>
            <person name="Tasca T."/>
            <person name="Bogo M.R."/>
            <person name="de Souza W."/>
        </authorList>
    </citation>
    <scope>NUCLEOTIDE SEQUENCE [LARGE SCALE GENOMIC DNA]</scope>
    <source>
        <strain evidence="2">K</strain>
    </source>
</reference>
<dbReference type="AlphaFoldDB" id="A0A1J4KZ38"/>
<organism evidence="2 3">
    <name type="scientific">Tritrichomonas foetus</name>
    <dbReference type="NCBI Taxonomy" id="1144522"/>
    <lineage>
        <taxon>Eukaryota</taxon>
        <taxon>Metamonada</taxon>
        <taxon>Parabasalia</taxon>
        <taxon>Tritrichomonadida</taxon>
        <taxon>Tritrichomonadidae</taxon>
        <taxon>Tritrichomonas</taxon>
    </lineage>
</organism>
<feature type="compositionally biased region" description="Basic and acidic residues" evidence="1">
    <location>
        <begin position="192"/>
        <end position="210"/>
    </location>
</feature>
<feature type="region of interest" description="Disordered" evidence="1">
    <location>
        <begin position="176"/>
        <end position="319"/>
    </location>
</feature>
<protein>
    <submittedName>
        <fullName evidence="2">Uncharacterized protein</fullName>
    </submittedName>
</protein>
<keyword evidence="3" id="KW-1185">Reference proteome</keyword>
<dbReference type="RefSeq" id="XP_068369264.1">
    <property type="nucleotide sequence ID" value="XM_068497259.1"/>
</dbReference>
<feature type="compositionally biased region" description="Low complexity" evidence="1">
    <location>
        <begin position="340"/>
        <end position="355"/>
    </location>
</feature>
<feature type="region of interest" description="Disordered" evidence="1">
    <location>
        <begin position="333"/>
        <end position="361"/>
    </location>
</feature>